<dbReference type="Pfam" id="PF07500">
    <property type="entry name" value="TFIIS_M"/>
    <property type="match status" value="1"/>
</dbReference>
<evidence type="ECO:0000256" key="1">
    <source>
        <dbReference type="SAM" id="MobiDB-lite"/>
    </source>
</evidence>
<dbReference type="VEuPathDB" id="PiroplasmaDB:TpMuguga_03g00126"/>
<gene>
    <name evidence="3" type="ordered locus">TP03_0126</name>
</gene>
<dbReference type="GeneID" id="3500067"/>
<dbReference type="PROSITE" id="PS51321">
    <property type="entry name" value="TFIIS_CENTRAL"/>
    <property type="match status" value="1"/>
</dbReference>
<dbReference type="OMA" id="DFYKFEN"/>
<feature type="compositionally biased region" description="Basic and acidic residues" evidence="1">
    <location>
        <begin position="232"/>
        <end position="244"/>
    </location>
</feature>
<feature type="region of interest" description="Disordered" evidence="1">
    <location>
        <begin position="201"/>
        <end position="244"/>
    </location>
</feature>
<keyword evidence="4" id="KW-1185">Reference proteome</keyword>
<dbReference type="InterPro" id="IPR003618">
    <property type="entry name" value="TFIIS_cen_dom"/>
</dbReference>
<name>Q4MZ93_THEPA</name>
<feature type="domain" description="TFIIS central" evidence="2">
    <location>
        <begin position="36"/>
        <end position="191"/>
    </location>
</feature>
<dbReference type="Gene3D" id="1.10.472.30">
    <property type="entry name" value="Transcription elongation factor S-II, central domain"/>
    <property type="match status" value="1"/>
</dbReference>
<dbReference type="GO" id="GO:0006351">
    <property type="term" value="P:DNA-templated transcription"/>
    <property type="evidence" value="ECO:0007669"/>
    <property type="project" value="InterPro"/>
</dbReference>
<evidence type="ECO:0000259" key="2">
    <source>
        <dbReference type="PROSITE" id="PS51321"/>
    </source>
</evidence>
<proteinExistence type="predicted"/>
<dbReference type="eggNOG" id="ENOG502SFIJ">
    <property type="taxonomic scope" value="Eukaryota"/>
</dbReference>
<feature type="compositionally biased region" description="Polar residues" evidence="1">
    <location>
        <begin position="55"/>
        <end position="81"/>
    </location>
</feature>
<dbReference type="AlphaFoldDB" id="Q4MZ93"/>
<dbReference type="Proteomes" id="UP000001949">
    <property type="component" value="Unassembled WGS sequence"/>
</dbReference>
<accession>Q4MZ93</accession>
<sequence>MRTRGLRVAFTDEGRLTTFKPSDPFEYEKRKVRKVYGTKITQALLASLPDINSKIDNSTTPNHDNSNLSNLISVPTNLQPDSKAENTQNDKSHHIDESYVKTISDKICDSCYDMYSYCNRTFKRKIFEICSNIKRESNSELREKILTRKMSISQLLTTETVELAPEDVREKRRQDIEKHYIRNVIIKNPDTVTAKFKHFQSEFSPSNDSSSNKTPVPPTADQKTEPNNSGKLDTEDKELPKDESSQLMASLNKITELYNMNKKARIIEDDDIKLSIPPKSDFYKFENVHERISKRLNSLPNNLSRPFWDPFNTATRRVELLMERSSILKNNLR</sequence>
<dbReference type="InParanoid" id="Q4MZ93"/>
<protein>
    <recommendedName>
        <fullName evidence="2">TFIIS central domain-containing protein</fullName>
    </recommendedName>
</protein>
<dbReference type="EMBL" id="AAGK01000005">
    <property type="protein sequence ID" value="EAN30861.1"/>
    <property type="molecule type" value="Genomic_DNA"/>
</dbReference>
<feature type="compositionally biased region" description="Basic and acidic residues" evidence="1">
    <location>
        <begin position="82"/>
        <end position="93"/>
    </location>
</feature>
<feature type="compositionally biased region" description="Low complexity" evidence="1">
    <location>
        <begin position="201"/>
        <end position="211"/>
    </location>
</feature>
<dbReference type="STRING" id="5875.Q4MZ93"/>
<dbReference type="InterPro" id="IPR036575">
    <property type="entry name" value="TFIIS_cen_dom_sf"/>
</dbReference>
<evidence type="ECO:0000313" key="3">
    <source>
        <dbReference type="EMBL" id="EAN30861.1"/>
    </source>
</evidence>
<dbReference type="SUPFAM" id="SSF46942">
    <property type="entry name" value="Elongation factor TFIIS domain 2"/>
    <property type="match status" value="1"/>
</dbReference>
<reference evidence="3 4" key="1">
    <citation type="journal article" date="2005" name="Science">
        <title>Genome sequence of Theileria parva, a bovine pathogen that transforms lymphocytes.</title>
        <authorList>
            <person name="Gardner M.J."/>
            <person name="Bishop R."/>
            <person name="Shah T."/>
            <person name="de Villiers E.P."/>
            <person name="Carlton J.M."/>
            <person name="Hall N."/>
            <person name="Ren Q."/>
            <person name="Paulsen I.T."/>
            <person name="Pain A."/>
            <person name="Berriman M."/>
            <person name="Wilson R.J.M."/>
            <person name="Sato S."/>
            <person name="Ralph S.A."/>
            <person name="Mann D.J."/>
            <person name="Xiong Z."/>
            <person name="Shallom S.J."/>
            <person name="Weidman J."/>
            <person name="Jiang L."/>
            <person name="Lynn J."/>
            <person name="Weaver B."/>
            <person name="Shoaibi A."/>
            <person name="Domingo A.R."/>
            <person name="Wasawo D."/>
            <person name="Crabtree J."/>
            <person name="Wortman J.R."/>
            <person name="Haas B."/>
            <person name="Angiuoli S.V."/>
            <person name="Creasy T.H."/>
            <person name="Lu C."/>
            <person name="Suh B."/>
            <person name="Silva J.C."/>
            <person name="Utterback T.R."/>
            <person name="Feldblyum T.V."/>
            <person name="Pertea M."/>
            <person name="Allen J."/>
            <person name="Nierman W.C."/>
            <person name="Taracha E.L.N."/>
            <person name="Salzberg S.L."/>
            <person name="White O.R."/>
            <person name="Fitzhugh H.A."/>
            <person name="Morzaria S."/>
            <person name="Venter J.C."/>
            <person name="Fraser C.M."/>
            <person name="Nene V."/>
        </authorList>
    </citation>
    <scope>NUCLEOTIDE SEQUENCE [LARGE SCALE GENOMIC DNA]</scope>
    <source>
        <strain evidence="3 4">Muguga</strain>
    </source>
</reference>
<comment type="caution">
    <text evidence="3">The sequence shown here is derived from an EMBL/GenBank/DDBJ whole genome shotgun (WGS) entry which is preliminary data.</text>
</comment>
<feature type="region of interest" description="Disordered" evidence="1">
    <location>
        <begin position="55"/>
        <end position="93"/>
    </location>
</feature>
<dbReference type="RefSeq" id="XP_763144.1">
    <property type="nucleotide sequence ID" value="XM_758051.1"/>
</dbReference>
<dbReference type="KEGG" id="tpv:TP03_0126"/>
<evidence type="ECO:0000313" key="4">
    <source>
        <dbReference type="Proteomes" id="UP000001949"/>
    </source>
</evidence>
<organism evidence="3 4">
    <name type="scientific">Theileria parva</name>
    <name type="common">East coast fever infection agent</name>
    <dbReference type="NCBI Taxonomy" id="5875"/>
    <lineage>
        <taxon>Eukaryota</taxon>
        <taxon>Sar</taxon>
        <taxon>Alveolata</taxon>
        <taxon>Apicomplexa</taxon>
        <taxon>Aconoidasida</taxon>
        <taxon>Piroplasmida</taxon>
        <taxon>Theileriidae</taxon>
        <taxon>Theileria</taxon>
    </lineage>
</organism>